<gene>
    <name evidence="2" type="ORF">UFOVP706_45</name>
</gene>
<protein>
    <submittedName>
        <fullName evidence="2">Uncharacterized protein</fullName>
    </submittedName>
</protein>
<proteinExistence type="predicted"/>
<evidence type="ECO:0000313" key="2">
    <source>
        <dbReference type="EMBL" id="CAB4158976.1"/>
    </source>
</evidence>
<reference evidence="2" key="1">
    <citation type="submission" date="2020-04" db="EMBL/GenBank/DDBJ databases">
        <authorList>
            <person name="Chiriac C."/>
            <person name="Salcher M."/>
            <person name="Ghai R."/>
            <person name="Kavagutti S V."/>
        </authorList>
    </citation>
    <scope>NUCLEOTIDE SEQUENCE</scope>
</reference>
<name>A0A6J5NMN4_9CAUD</name>
<feature type="region of interest" description="Disordered" evidence="1">
    <location>
        <begin position="12"/>
        <end position="45"/>
    </location>
</feature>
<sequence length="146" mass="16351">MFGALLGGGAVSAGLGSGQTRGPWPPPPPTMPYELAGNSWGGPEKPMTAREIAMRRVREAKEGMARWLDPSLREQDERVLRSEIRASQMRTMPASIAALKSFSAVNKERMWIDEIVRRTTEDRVERQRNQRFWALLDLQKVSKGGS</sequence>
<evidence type="ECO:0000256" key="1">
    <source>
        <dbReference type="SAM" id="MobiDB-lite"/>
    </source>
</evidence>
<accession>A0A6J5NMN4</accession>
<dbReference type="EMBL" id="LR796682">
    <property type="protein sequence ID" value="CAB4158976.1"/>
    <property type="molecule type" value="Genomic_DNA"/>
</dbReference>
<organism evidence="2">
    <name type="scientific">uncultured Caudovirales phage</name>
    <dbReference type="NCBI Taxonomy" id="2100421"/>
    <lineage>
        <taxon>Viruses</taxon>
        <taxon>Duplodnaviria</taxon>
        <taxon>Heunggongvirae</taxon>
        <taxon>Uroviricota</taxon>
        <taxon>Caudoviricetes</taxon>
        <taxon>Peduoviridae</taxon>
        <taxon>Maltschvirus</taxon>
        <taxon>Maltschvirus maltsch</taxon>
    </lineage>
</organism>